<dbReference type="KEGG" id="coh:EAV92_11205"/>
<sequence>MKDPAAKRSPYRIFFIVTLLFLFASIPLLTASSSAETEASAAPPSKLEQQVLVWAAALSSQKSFAAWKGAVPDIQALGPGTHGWLAFMMKDGKTVGYLVVHAAADGTFRLGEYGTGEDALFSPAVLEKSLTENGLIASKDEPYTAVRHYFNPFASSWEVTIGQDTYWLDAKTGEILPFDRPAWEKALPSVRPLDPAVLSGAEGLGIGIANVWTNESFDAYETLPWLTGKAPFAVADNGKEVQNRLRGGLHLRYVSEPYGDAALYALPVIGFQSWSGGRLDLALDMQGNRYIPLASLLQFGRFYE</sequence>
<gene>
    <name evidence="1" type="ORF">EAV92_11205</name>
</gene>
<name>A0A3G3JXX0_9BACL</name>
<dbReference type="Proteomes" id="UP000269097">
    <property type="component" value="Chromosome"/>
</dbReference>
<accession>A0A3G3JXX0</accession>
<keyword evidence="2" id="KW-1185">Reference proteome</keyword>
<dbReference type="AlphaFoldDB" id="A0A3G3JXX0"/>
<organism evidence="1 2">
    <name type="scientific">Cohnella candidum</name>
    <dbReference type="NCBI Taxonomy" id="2674991"/>
    <lineage>
        <taxon>Bacteria</taxon>
        <taxon>Bacillati</taxon>
        <taxon>Bacillota</taxon>
        <taxon>Bacilli</taxon>
        <taxon>Bacillales</taxon>
        <taxon>Paenibacillaceae</taxon>
        <taxon>Cohnella</taxon>
    </lineage>
</organism>
<protein>
    <submittedName>
        <fullName evidence="1">Uncharacterized protein</fullName>
    </submittedName>
</protein>
<reference evidence="1 2" key="1">
    <citation type="submission" date="2018-10" db="EMBL/GenBank/DDBJ databases">
        <title>Genome Sequence of Cohnella sp.</title>
        <authorList>
            <person name="Srinivasan S."/>
            <person name="Kim M.K."/>
        </authorList>
    </citation>
    <scope>NUCLEOTIDE SEQUENCE [LARGE SCALE GENOMIC DNA]</scope>
    <source>
        <strain evidence="1 2">18JY8-7</strain>
    </source>
</reference>
<dbReference type="EMBL" id="CP033433">
    <property type="protein sequence ID" value="AYQ73084.1"/>
    <property type="molecule type" value="Genomic_DNA"/>
</dbReference>
<evidence type="ECO:0000313" key="2">
    <source>
        <dbReference type="Proteomes" id="UP000269097"/>
    </source>
</evidence>
<dbReference type="RefSeq" id="WP_123041166.1">
    <property type="nucleotide sequence ID" value="NZ_CP033433.1"/>
</dbReference>
<evidence type="ECO:0000313" key="1">
    <source>
        <dbReference type="EMBL" id="AYQ73084.1"/>
    </source>
</evidence>
<proteinExistence type="predicted"/>